<organism evidence="4 5">
    <name type="scientific">Desulfoplanes formicivorans</name>
    <dbReference type="NCBI Taxonomy" id="1592317"/>
    <lineage>
        <taxon>Bacteria</taxon>
        <taxon>Pseudomonadati</taxon>
        <taxon>Thermodesulfobacteriota</taxon>
        <taxon>Desulfovibrionia</taxon>
        <taxon>Desulfovibrionales</taxon>
        <taxon>Desulfoplanaceae</taxon>
        <taxon>Desulfoplanes</taxon>
    </lineage>
</organism>
<reference evidence="5" key="1">
    <citation type="submission" date="2016-06" db="EMBL/GenBank/DDBJ databases">
        <title>Draft genome sequence of Desulfoplanes formicivorans strain Pf12B.</title>
        <authorList>
            <person name="Watanabe M."/>
            <person name="Kojima H."/>
            <person name="Fukui M."/>
        </authorList>
    </citation>
    <scope>NUCLEOTIDE SEQUENCE [LARGE SCALE GENOMIC DNA]</scope>
    <source>
        <strain evidence="5">Pf12B</strain>
    </source>
</reference>
<evidence type="ECO:0000313" key="5">
    <source>
        <dbReference type="Proteomes" id="UP000095200"/>
    </source>
</evidence>
<feature type="compositionally biased region" description="Basic residues" evidence="2">
    <location>
        <begin position="537"/>
        <end position="547"/>
    </location>
</feature>
<dbReference type="SUPFAM" id="SSF55205">
    <property type="entry name" value="EPT/RTPC-like"/>
    <property type="match status" value="1"/>
</dbReference>
<dbReference type="Pfam" id="PF01817">
    <property type="entry name" value="CM_2"/>
    <property type="match status" value="1"/>
</dbReference>
<sequence length="547" mass="60593">MNPSQRTNTMSLSQEIELLDAQIAELVGERTRLLAKAAGSRKRKRVSVIDATQEKRLWAIWSKAFEKEGLDKANLRKLFLIINSLAYAQAEHKGGKSRGAFCMYPRKQPLQIDIQGPRDTLQTRMAIALAVNCSSSFTLRHFQTSDVNIELIKALNQAGASLAWDQTTFKSRPSRDFSMDGKVIFCGSSLFNFYLLMCQGLTKPGQIKFTGTSSTKLFDLRAVQKFLPQLGARLTIIDPHANGLPVRFETAGHLPDSVEVPWDVESSFIIALAVSAPLFPKGIALTLKNKDLAREVADAVAPILGQFDIPLHVDQNRIAISPKAPRCKTNQVTIPIDRSLGSYLLALPFFRGGKAQLRGQWIEQSDQHLSIASTFTEFGIDLHTTEQGVESSCEGRPAGVYVDVSKRQFLLPLVTAMCLGVTQNATIKCDPLTSELNHVEDFLGFLGVDHTITNDRIDIRPLSSRTTPPADAWESPSPLWTVAYVMASFVVPGICLANPGELTAIWPDFWITFNNLPRPQDVMRSKPTGSPKVSHEPKRKRIKITNN</sequence>
<dbReference type="STRING" id="1592317.DPF_0283"/>
<feature type="region of interest" description="Disordered" evidence="2">
    <location>
        <begin position="521"/>
        <end position="547"/>
    </location>
</feature>
<dbReference type="EMBL" id="BDFE01000004">
    <property type="protein sequence ID" value="GAU07593.1"/>
    <property type="molecule type" value="Genomic_DNA"/>
</dbReference>
<feature type="domain" description="Chorismate mutase" evidence="3">
    <location>
        <begin position="13"/>
        <end position="91"/>
    </location>
</feature>
<dbReference type="GO" id="GO:0046417">
    <property type="term" value="P:chorismate metabolic process"/>
    <property type="evidence" value="ECO:0007669"/>
    <property type="project" value="InterPro"/>
</dbReference>
<accession>A0A194AE33</accession>
<evidence type="ECO:0000313" key="4">
    <source>
        <dbReference type="EMBL" id="GAU07593.1"/>
    </source>
</evidence>
<evidence type="ECO:0000259" key="3">
    <source>
        <dbReference type="SMART" id="SM00830"/>
    </source>
</evidence>
<dbReference type="InterPro" id="IPR002701">
    <property type="entry name" value="CM_II_prokaryot"/>
</dbReference>
<dbReference type="InterPro" id="IPR036263">
    <property type="entry name" value="Chorismate_II_sf"/>
</dbReference>
<dbReference type="InterPro" id="IPR036968">
    <property type="entry name" value="Enolpyruvate_Tfrase_sf"/>
</dbReference>
<dbReference type="SMART" id="SM00830">
    <property type="entry name" value="CM_2"/>
    <property type="match status" value="1"/>
</dbReference>
<dbReference type="GO" id="GO:0016765">
    <property type="term" value="F:transferase activity, transferring alkyl or aryl (other than methyl) groups"/>
    <property type="evidence" value="ECO:0007669"/>
    <property type="project" value="InterPro"/>
</dbReference>
<dbReference type="GO" id="GO:0004106">
    <property type="term" value="F:chorismate mutase activity"/>
    <property type="evidence" value="ECO:0007669"/>
    <property type="project" value="UniProtKB-EC"/>
</dbReference>
<evidence type="ECO:0000256" key="1">
    <source>
        <dbReference type="ARBA" id="ARBA00012404"/>
    </source>
</evidence>
<dbReference type="Gene3D" id="1.20.59.10">
    <property type="entry name" value="Chorismate mutase"/>
    <property type="match status" value="1"/>
</dbReference>
<evidence type="ECO:0000256" key="2">
    <source>
        <dbReference type="SAM" id="MobiDB-lite"/>
    </source>
</evidence>
<dbReference type="RefSeq" id="WP_069857085.1">
    <property type="nucleotide sequence ID" value="NZ_BDFE01000004.1"/>
</dbReference>
<comment type="caution">
    <text evidence="4">The sequence shown here is derived from an EMBL/GenBank/DDBJ whole genome shotgun (WGS) entry which is preliminary data.</text>
</comment>
<dbReference type="InterPro" id="IPR036979">
    <property type="entry name" value="CM_dom_sf"/>
</dbReference>
<protein>
    <recommendedName>
        <fullName evidence="1">chorismate mutase</fullName>
        <ecNumber evidence="1">5.4.99.5</ecNumber>
    </recommendedName>
</protein>
<dbReference type="OrthoDB" id="5469219at2"/>
<gene>
    <name evidence="4" type="ORF">DPF_0283</name>
</gene>
<dbReference type="EC" id="5.4.99.5" evidence="1"/>
<dbReference type="AlphaFoldDB" id="A0A194AE33"/>
<dbReference type="SUPFAM" id="SSF48600">
    <property type="entry name" value="Chorismate mutase II"/>
    <property type="match status" value="1"/>
</dbReference>
<keyword evidence="5" id="KW-1185">Reference proteome</keyword>
<name>A0A194AE33_9BACT</name>
<proteinExistence type="predicted"/>
<dbReference type="Proteomes" id="UP000095200">
    <property type="component" value="Unassembled WGS sequence"/>
</dbReference>
<dbReference type="Gene3D" id="3.65.10.10">
    <property type="entry name" value="Enolpyruvate transferase domain"/>
    <property type="match status" value="2"/>
</dbReference>
<dbReference type="InterPro" id="IPR013792">
    <property type="entry name" value="RNA3'P_cycl/enolpyr_Trfase_a/b"/>
</dbReference>